<dbReference type="EMBL" id="BARS01016945">
    <property type="protein sequence ID" value="GAF92492.1"/>
    <property type="molecule type" value="Genomic_DNA"/>
</dbReference>
<reference evidence="1" key="1">
    <citation type="journal article" date="2014" name="Front. Microbiol.">
        <title>High frequency of phylogenetically diverse reductive dehalogenase-homologous genes in deep subseafloor sedimentary metagenomes.</title>
        <authorList>
            <person name="Kawai M."/>
            <person name="Futagami T."/>
            <person name="Toyoda A."/>
            <person name="Takaki Y."/>
            <person name="Nishi S."/>
            <person name="Hori S."/>
            <person name="Arai W."/>
            <person name="Tsubouchi T."/>
            <person name="Morono Y."/>
            <person name="Uchiyama I."/>
            <person name="Ito T."/>
            <person name="Fujiyama A."/>
            <person name="Inagaki F."/>
            <person name="Takami H."/>
        </authorList>
    </citation>
    <scope>NUCLEOTIDE SEQUENCE</scope>
    <source>
        <strain evidence="1">Expedition CK06-06</strain>
    </source>
</reference>
<sequence length="30" mass="3381">LLVIELLNSPEFAICVLQRNDQSATGYLFL</sequence>
<protein>
    <submittedName>
        <fullName evidence="1">Uncharacterized protein</fullName>
    </submittedName>
</protein>
<name>X0TWI0_9ZZZZ</name>
<feature type="non-terminal residue" evidence="1">
    <location>
        <position position="1"/>
    </location>
</feature>
<gene>
    <name evidence="1" type="ORF">S01H1_27784</name>
</gene>
<accession>X0TWI0</accession>
<proteinExistence type="predicted"/>
<organism evidence="1">
    <name type="scientific">marine sediment metagenome</name>
    <dbReference type="NCBI Taxonomy" id="412755"/>
    <lineage>
        <taxon>unclassified sequences</taxon>
        <taxon>metagenomes</taxon>
        <taxon>ecological metagenomes</taxon>
    </lineage>
</organism>
<evidence type="ECO:0000313" key="1">
    <source>
        <dbReference type="EMBL" id="GAF92492.1"/>
    </source>
</evidence>
<dbReference type="AlphaFoldDB" id="X0TWI0"/>
<comment type="caution">
    <text evidence="1">The sequence shown here is derived from an EMBL/GenBank/DDBJ whole genome shotgun (WGS) entry which is preliminary data.</text>
</comment>